<evidence type="ECO:0000313" key="3">
    <source>
        <dbReference type="Proteomes" id="UP000799421"/>
    </source>
</evidence>
<feature type="compositionally biased region" description="Basic residues" evidence="1">
    <location>
        <begin position="26"/>
        <end position="35"/>
    </location>
</feature>
<dbReference type="EMBL" id="MU005990">
    <property type="protein sequence ID" value="KAF2859700.1"/>
    <property type="molecule type" value="Genomic_DNA"/>
</dbReference>
<keyword evidence="3" id="KW-1185">Reference proteome</keyword>
<feature type="region of interest" description="Disordered" evidence="1">
    <location>
        <begin position="108"/>
        <end position="154"/>
    </location>
</feature>
<feature type="compositionally biased region" description="Basic and acidic residues" evidence="1">
    <location>
        <begin position="126"/>
        <end position="142"/>
    </location>
</feature>
<evidence type="ECO:0000256" key="1">
    <source>
        <dbReference type="SAM" id="MobiDB-lite"/>
    </source>
</evidence>
<feature type="region of interest" description="Disordered" evidence="1">
    <location>
        <begin position="1"/>
        <end position="74"/>
    </location>
</feature>
<sequence length="250" mass="28106">MEPFLVPPADVSRASPGNQSENGGVSHHKGRKLRSSKWSSSYPGLSNQKSFAQLPKREKRKEKNRELQKKNRDETKALIHDMSVILGMCLPYTPNLLRNVIRHARQRAEAKHNRARKSPPVSSYAHIRDKLDENKRAEKETASPKQLPLSNNMPPQGMDSLYGLKDDSALGSDFDIQTIGHENYYPNANPALIPDDPGCLQMDFCAAIDQFHDKSQHIQLPVTKASVLRSSDRKGIPGPSEREVDLYEMS</sequence>
<dbReference type="Proteomes" id="UP000799421">
    <property type="component" value="Unassembled WGS sequence"/>
</dbReference>
<reference evidence="2" key="1">
    <citation type="journal article" date="2020" name="Stud. Mycol.">
        <title>101 Dothideomycetes genomes: a test case for predicting lifestyles and emergence of pathogens.</title>
        <authorList>
            <person name="Haridas S."/>
            <person name="Albert R."/>
            <person name="Binder M."/>
            <person name="Bloem J."/>
            <person name="Labutti K."/>
            <person name="Salamov A."/>
            <person name="Andreopoulos B."/>
            <person name="Baker S."/>
            <person name="Barry K."/>
            <person name="Bills G."/>
            <person name="Bluhm B."/>
            <person name="Cannon C."/>
            <person name="Castanera R."/>
            <person name="Culley D."/>
            <person name="Daum C."/>
            <person name="Ezra D."/>
            <person name="Gonzalez J."/>
            <person name="Henrissat B."/>
            <person name="Kuo A."/>
            <person name="Liang C."/>
            <person name="Lipzen A."/>
            <person name="Lutzoni F."/>
            <person name="Magnuson J."/>
            <person name="Mondo S."/>
            <person name="Nolan M."/>
            <person name="Ohm R."/>
            <person name="Pangilinan J."/>
            <person name="Park H.-J."/>
            <person name="Ramirez L."/>
            <person name="Alfaro M."/>
            <person name="Sun H."/>
            <person name="Tritt A."/>
            <person name="Yoshinaga Y."/>
            <person name="Zwiers L.-H."/>
            <person name="Turgeon B."/>
            <person name="Goodwin S."/>
            <person name="Spatafora J."/>
            <person name="Crous P."/>
            <person name="Grigoriev I."/>
        </authorList>
    </citation>
    <scope>NUCLEOTIDE SEQUENCE</scope>
    <source>
        <strain evidence="2">CBS 480.64</strain>
    </source>
</reference>
<accession>A0A6A7BWT9</accession>
<name>A0A6A7BWT9_9PEZI</name>
<feature type="region of interest" description="Disordered" evidence="1">
    <location>
        <begin position="230"/>
        <end position="250"/>
    </location>
</feature>
<feature type="compositionally biased region" description="Basic and acidic residues" evidence="1">
    <location>
        <begin position="61"/>
        <end position="74"/>
    </location>
</feature>
<protein>
    <submittedName>
        <fullName evidence="2">Uncharacterized protein</fullName>
    </submittedName>
</protein>
<dbReference type="AlphaFoldDB" id="A0A6A7BWT9"/>
<gene>
    <name evidence="2" type="ORF">K470DRAFT_258711</name>
</gene>
<feature type="compositionally biased region" description="Polar residues" evidence="1">
    <location>
        <begin position="36"/>
        <end position="51"/>
    </location>
</feature>
<evidence type="ECO:0000313" key="2">
    <source>
        <dbReference type="EMBL" id="KAF2859700.1"/>
    </source>
</evidence>
<proteinExistence type="predicted"/>
<organism evidence="2 3">
    <name type="scientific">Piedraia hortae CBS 480.64</name>
    <dbReference type="NCBI Taxonomy" id="1314780"/>
    <lineage>
        <taxon>Eukaryota</taxon>
        <taxon>Fungi</taxon>
        <taxon>Dikarya</taxon>
        <taxon>Ascomycota</taxon>
        <taxon>Pezizomycotina</taxon>
        <taxon>Dothideomycetes</taxon>
        <taxon>Dothideomycetidae</taxon>
        <taxon>Capnodiales</taxon>
        <taxon>Piedraiaceae</taxon>
        <taxon>Piedraia</taxon>
    </lineage>
</organism>